<organism evidence="1">
    <name type="scientific">Amphimedon queenslandica</name>
    <name type="common">Sponge</name>
    <dbReference type="NCBI Taxonomy" id="400682"/>
    <lineage>
        <taxon>Eukaryota</taxon>
        <taxon>Metazoa</taxon>
        <taxon>Porifera</taxon>
        <taxon>Demospongiae</taxon>
        <taxon>Heteroscleromorpha</taxon>
        <taxon>Haplosclerida</taxon>
        <taxon>Niphatidae</taxon>
        <taxon>Amphimedon</taxon>
    </lineage>
</organism>
<accession>A0A1X7VRR5</accession>
<dbReference type="InParanoid" id="A0A1X7VRR5"/>
<dbReference type="AlphaFoldDB" id="A0A1X7VRR5"/>
<protein>
    <submittedName>
        <fullName evidence="1">Uncharacterized protein</fullName>
    </submittedName>
</protein>
<proteinExistence type="predicted"/>
<reference evidence="1" key="1">
    <citation type="submission" date="2017-05" db="UniProtKB">
        <authorList>
            <consortium name="EnsemblMetazoa"/>
        </authorList>
    </citation>
    <scope>IDENTIFICATION</scope>
</reference>
<dbReference type="EnsemblMetazoa" id="Aqu2.1.42103_001">
    <property type="protein sequence ID" value="Aqu2.1.42103_001"/>
    <property type="gene ID" value="Aqu2.1.42103"/>
</dbReference>
<sequence>MVTSGCGLPFSSEGTARLYVPAMFFY</sequence>
<name>A0A1X7VRR5_AMPQE</name>
<evidence type="ECO:0000313" key="1">
    <source>
        <dbReference type="EnsemblMetazoa" id="Aqu2.1.42103_001"/>
    </source>
</evidence>